<reference evidence="1 2" key="1">
    <citation type="submission" date="2019-03" db="EMBL/GenBank/DDBJ databases">
        <title>Genomic Encyclopedia of Type Strains, Phase IV (KMG-IV): sequencing the most valuable type-strain genomes for metagenomic binning, comparative biology and taxonomic classification.</title>
        <authorList>
            <person name="Goeker M."/>
        </authorList>
    </citation>
    <scope>NUCLEOTIDE SEQUENCE [LARGE SCALE GENOMIC DNA]</scope>
    <source>
        <strain evidence="1 2">DSM 28559</strain>
    </source>
</reference>
<organism evidence="1 2">
    <name type="scientific">Frisingicoccus caecimuris</name>
    <dbReference type="NCBI Taxonomy" id="1796636"/>
    <lineage>
        <taxon>Bacteria</taxon>
        <taxon>Bacillati</taxon>
        <taxon>Bacillota</taxon>
        <taxon>Clostridia</taxon>
        <taxon>Lachnospirales</taxon>
        <taxon>Lachnospiraceae</taxon>
        <taxon>Frisingicoccus</taxon>
    </lineage>
</organism>
<proteinExistence type="predicted"/>
<protein>
    <submittedName>
        <fullName evidence="1">C_GCAxxG_C_C family probable redox protein</fullName>
    </submittedName>
</protein>
<dbReference type="RefSeq" id="WP_132092000.1">
    <property type="nucleotide sequence ID" value="NZ_JANKAQ010000009.1"/>
</dbReference>
<dbReference type="EMBL" id="SLXA01000008">
    <property type="protein sequence ID" value="TCO84290.1"/>
    <property type="molecule type" value="Genomic_DNA"/>
</dbReference>
<evidence type="ECO:0000313" key="1">
    <source>
        <dbReference type="EMBL" id="TCO84290.1"/>
    </source>
</evidence>
<gene>
    <name evidence="1" type="ORF">EV212_10848</name>
</gene>
<evidence type="ECO:0000313" key="2">
    <source>
        <dbReference type="Proteomes" id="UP000295711"/>
    </source>
</evidence>
<dbReference type="AlphaFoldDB" id="A0A4R2LLH2"/>
<accession>A0A4R2LLH2</accession>
<sequence>MSDRITKALENHDKNYNCCQSVACAFCDLVGIDEETMFKAGEAFGLGMGGMHGTCGAITGAVLLAGFKNSSANLEQPNSKGATYKLSAAIVNEFLKKNGAIACCDLKGVETGKVLRSCPGCIEDAARIAEEILGLK</sequence>
<dbReference type="NCBIfam" id="TIGR01909">
    <property type="entry name" value="C_GCAxxG_C_C"/>
    <property type="match status" value="1"/>
</dbReference>
<dbReference type="Pfam" id="PF09719">
    <property type="entry name" value="C_GCAxxG_C_C"/>
    <property type="match status" value="1"/>
</dbReference>
<dbReference type="Proteomes" id="UP000295711">
    <property type="component" value="Unassembled WGS sequence"/>
</dbReference>
<comment type="caution">
    <text evidence="1">The sequence shown here is derived from an EMBL/GenBank/DDBJ whole genome shotgun (WGS) entry which is preliminary data.</text>
</comment>
<dbReference type="InterPro" id="IPR010181">
    <property type="entry name" value="CGCAxxGCC_motif"/>
</dbReference>
<dbReference type="OrthoDB" id="9791535at2"/>
<name>A0A4R2LLH2_9FIRM</name>
<keyword evidence="2" id="KW-1185">Reference proteome</keyword>